<dbReference type="Pfam" id="PF01381">
    <property type="entry name" value="HTH_3"/>
    <property type="match status" value="1"/>
</dbReference>
<dbReference type="InterPro" id="IPR001387">
    <property type="entry name" value="Cro/C1-type_HTH"/>
</dbReference>
<dbReference type="EMBL" id="FJNB01000008">
    <property type="protein sequence ID" value="CZQ95552.1"/>
    <property type="molecule type" value="Genomic_DNA"/>
</dbReference>
<evidence type="ECO:0000313" key="4">
    <source>
        <dbReference type="Proteomes" id="UP000076878"/>
    </source>
</evidence>
<reference evidence="2 4" key="1">
    <citation type="submission" date="2016-02" db="EMBL/GenBank/DDBJ databases">
        <authorList>
            <person name="Wen L."/>
            <person name="He K."/>
            <person name="Yang H."/>
        </authorList>
    </citation>
    <scope>NUCLEOTIDE SEQUENCE [LARGE SCALE GENOMIC DNA]</scope>
    <source>
        <strain evidence="2">Trichococcus_R210</strain>
    </source>
</reference>
<dbReference type="STRING" id="640938.TR210_1313"/>
<dbReference type="InterPro" id="IPR010982">
    <property type="entry name" value="Lambda_DNA-bd_dom_sf"/>
</dbReference>
<evidence type="ECO:0000259" key="1">
    <source>
        <dbReference type="PROSITE" id="PS50943"/>
    </source>
</evidence>
<dbReference type="Proteomes" id="UP000199280">
    <property type="component" value="Unassembled WGS sequence"/>
</dbReference>
<sequence length="301" mass="35310">MAKDFGDVFKEIRIDRGYSQKYVAEGIMGQSAYSKVERNEIEPTFRKWLLILEKLNVSVEEFQYILNKQNLTEKEKLINEFFSLNYNHPDNLELLKDELVAYLTVDEDYLLRDIFYACESLIALNTNQSVEKAQSFAKKIWERLEKFDKWYLLDIRLINTILFIFPIDVAVNIGERATKQLIPYNNLKEADILLINIEVNLSVLLIDEQKYLEALSYLENVIPLCKKYQKYNQLAIAYSRKGIILQKTGKIDEGSEHIAKAYSILNAIEDTKLIDDLDKELSYYLDMGFKRPLQLEISRQD</sequence>
<evidence type="ECO:0000313" key="3">
    <source>
        <dbReference type="EMBL" id="SEJ06768.1"/>
    </source>
</evidence>
<feature type="domain" description="HTH cro/C1-type" evidence="1">
    <location>
        <begin position="9"/>
        <end position="62"/>
    </location>
</feature>
<dbReference type="CDD" id="cd00093">
    <property type="entry name" value="HTH_XRE"/>
    <property type="match status" value="1"/>
</dbReference>
<dbReference type="EMBL" id="FNYT01000007">
    <property type="protein sequence ID" value="SEJ06768.1"/>
    <property type="molecule type" value="Genomic_DNA"/>
</dbReference>
<dbReference type="OrthoDB" id="2360592at2"/>
<dbReference type="AlphaFoldDB" id="A0A143YSC4"/>
<reference evidence="3 5" key="2">
    <citation type="submission" date="2016-10" db="EMBL/GenBank/DDBJ databases">
        <authorList>
            <person name="Varghese N."/>
            <person name="Submissions S."/>
        </authorList>
    </citation>
    <scope>NUCLEOTIDE SEQUENCE [LARGE SCALE GENOMIC DNA]</scope>
    <source>
        <strain evidence="3 5">DSM 22150</strain>
    </source>
</reference>
<dbReference type="InterPro" id="IPR010057">
    <property type="entry name" value="Transcription_activator_Rgg_C"/>
</dbReference>
<dbReference type="RefSeq" id="WP_068622730.1">
    <property type="nucleotide sequence ID" value="NZ_FJNB01000008.1"/>
</dbReference>
<evidence type="ECO:0000313" key="5">
    <source>
        <dbReference type="Proteomes" id="UP000199280"/>
    </source>
</evidence>
<proteinExistence type="predicted"/>
<organism evidence="2 4">
    <name type="scientific">Trichococcus ilyis</name>
    <dbReference type="NCBI Taxonomy" id="640938"/>
    <lineage>
        <taxon>Bacteria</taxon>
        <taxon>Bacillati</taxon>
        <taxon>Bacillota</taxon>
        <taxon>Bacilli</taxon>
        <taxon>Lactobacillales</taxon>
        <taxon>Carnobacteriaceae</taxon>
        <taxon>Trichococcus</taxon>
    </lineage>
</organism>
<gene>
    <name evidence="3" type="ORF">SAMN05216375_10737</name>
    <name evidence="2" type="ORF">TR210_1313</name>
</gene>
<dbReference type="SUPFAM" id="SSF47413">
    <property type="entry name" value="lambda repressor-like DNA-binding domains"/>
    <property type="match status" value="1"/>
</dbReference>
<dbReference type="SMART" id="SM00530">
    <property type="entry name" value="HTH_XRE"/>
    <property type="match status" value="1"/>
</dbReference>
<dbReference type="Proteomes" id="UP000076878">
    <property type="component" value="Unassembled WGS sequence"/>
</dbReference>
<dbReference type="PANTHER" id="PTHR37038">
    <property type="entry name" value="TRANSCRIPTIONAL REGULATOR-RELATED"/>
    <property type="match status" value="1"/>
</dbReference>
<name>A0A143YSC4_9LACT</name>
<dbReference type="PANTHER" id="PTHR37038:SF13">
    <property type="entry name" value="HTH CRO_C1-TYPE DOMAIN-CONTAINING PROTEIN"/>
    <property type="match status" value="1"/>
</dbReference>
<dbReference type="GO" id="GO:0003677">
    <property type="term" value="F:DNA binding"/>
    <property type="evidence" value="ECO:0007669"/>
    <property type="project" value="InterPro"/>
</dbReference>
<dbReference type="InterPro" id="IPR053163">
    <property type="entry name" value="HTH-type_regulator_Rgg"/>
</dbReference>
<dbReference type="Gene3D" id="1.25.40.10">
    <property type="entry name" value="Tetratricopeptide repeat domain"/>
    <property type="match status" value="1"/>
</dbReference>
<evidence type="ECO:0000313" key="2">
    <source>
        <dbReference type="EMBL" id="CZQ95552.1"/>
    </source>
</evidence>
<dbReference type="PROSITE" id="PS50943">
    <property type="entry name" value="HTH_CROC1"/>
    <property type="match status" value="1"/>
</dbReference>
<dbReference type="Pfam" id="PF21259">
    <property type="entry name" value="Rgg_C"/>
    <property type="match status" value="1"/>
</dbReference>
<dbReference type="InterPro" id="IPR011990">
    <property type="entry name" value="TPR-like_helical_dom_sf"/>
</dbReference>
<protein>
    <submittedName>
        <fullName evidence="3">Helix-turn-helix domain-containing protein</fullName>
    </submittedName>
</protein>
<dbReference type="SUPFAM" id="SSF48452">
    <property type="entry name" value="TPR-like"/>
    <property type="match status" value="1"/>
</dbReference>
<keyword evidence="5" id="KW-1185">Reference proteome</keyword>
<accession>A0A143YSC4</accession>